<dbReference type="EMBL" id="BJUB01000004">
    <property type="protein sequence ID" value="GEK20906.1"/>
    <property type="molecule type" value="Genomic_DNA"/>
</dbReference>
<evidence type="ECO:0000256" key="2">
    <source>
        <dbReference type="ARBA" id="ARBA00023163"/>
    </source>
</evidence>
<dbReference type="Proteomes" id="UP000321118">
    <property type="component" value="Unassembled WGS sequence"/>
</dbReference>
<dbReference type="InterPro" id="IPR003018">
    <property type="entry name" value="GAF"/>
</dbReference>
<accession>A0A510V291</accession>
<sequence>MTARTSAQALADVASALVGEHEITGLLAQLVRDCAELLPADAAALLVRTGEGDFELLSATSHRAAELEVYQAQQAAGPCVDTVRTGRAVNAVGAAEIAERWDEVGRRIVEVGFRSVHAFPMHWRNHVIGGLNVFSTAEEGLSEESRLLGQNFADYATLAIVQPLGLDDDALAQRVTDALEGRVVIEQAKGALAYQLSLDMAEAYDELLRRSAVNGSHLLQTAQEVLREAQRR</sequence>
<evidence type="ECO:0000313" key="4">
    <source>
        <dbReference type="EMBL" id="GEK20906.1"/>
    </source>
</evidence>
<evidence type="ECO:0000259" key="3">
    <source>
        <dbReference type="PROSITE" id="PS50921"/>
    </source>
</evidence>
<gene>
    <name evidence="4" type="ORF">CXY01_14260</name>
</gene>
<proteinExistence type="predicted"/>
<dbReference type="SUPFAM" id="SSF55781">
    <property type="entry name" value="GAF domain-like"/>
    <property type="match status" value="1"/>
</dbReference>
<dbReference type="InterPro" id="IPR012074">
    <property type="entry name" value="GAF_ANTAR"/>
</dbReference>
<dbReference type="GO" id="GO:0003723">
    <property type="term" value="F:RNA binding"/>
    <property type="evidence" value="ECO:0007669"/>
    <property type="project" value="InterPro"/>
</dbReference>
<dbReference type="OrthoDB" id="3683444at2"/>
<evidence type="ECO:0000256" key="1">
    <source>
        <dbReference type="ARBA" id="ARBA00023015"/>
    </source>
</evidence>
<dbReference type="RefSeq" id="WP_146926543.1">
    <property type="nucleotide sequence ID" value="NZ_BJUB01000004.1"/>
</dbReference>
<dbReference type="InterPro" id="IPR029016">
    <property type="entry name" value="GAF-like_dom_sf"/>
</dbReference>
<dbReference type="AlphaFoldDB" id="A0A510V291"/>
<protein>
    <submittedName>
        <fullName evidence="4">Transcriptional regulator</fullName>
    </submittedName>
</protein>
<keyword evidence="1" id="KW-0805">Transcription regulation</keyword>
<keyword evidence="5" id="KW-1185">Reference proteome</keyword>
<comment type="caution">
    <text evidence="4">The sequence shown here is derived from an EMBL/GenBank/DDBJ whole genome shotgun (WGS) entry which is preliminary data.</text>
</comment>
<dbReference type="Pfam" id="PF03861">
    <property type="entry name" value="ANTAR"/>
    <property type="match status" value="1"/>
</dbReference>
<dbReference type="PIRSF" id="PIRSF036625">
    <property type="entry name" value="GAF_ANTAR"/>
    <property type="match status" value="1"/>
</dbReference>
<dbReference type="Gene3D" id="3.30.450.40">
    <property type="match status" value="1"/>
</dbReference>
<dbReference type="PROSITE" id="PS50921">
    <property type="entry name" value="ANTAR"/>
    <property type="match status" value="1"/>
</dbReference>
<keyword evidence="2" id="KW-0804">Transcription</keyword>
<evidence type="ECO:0000313" key="5">
    <source>
        <dbReference type="Proteomes" id="UP000321118"/>
    </source>
</evidence>
<reference evidence="4 5" key="1">
    <citation type="submission" date="2019-07" db="EMBL/GenBank/DDBJ databases">
        <title>Whole genome shotgun sequence of Cellulomonas xylanilytica NBRC 101102.</title>
        <authorList>
            <person name="Hosoyama A."/>
            <person name="Uohara A."/>
            <person name="Ohji S."/>
            <person name="Ichikawa N."/>
        </authorList>
    </citation>
    <scope>NUCLEOTIDE SEQUENCE [LARGE SCALE GENOMIC DNA]</scope>
    <source>
        <strain evidence="4 5">NBRC 101102</strain>
    </source>
</reference>
<dbReference type="InterPro" id="IPR005561">
    <property type="entry name" value="ANTAR"/>
</dbReference>
<name>A0A510V291_9CELL</name>
<feature type="domain" description="ANTAR" evidence="3">
    <location>
        <begin position="165"/>
        <end position="226"/>
    </location>
</feature>
<dbReference type="Pfam" id="PF13185">
    <property type="entry name" value="GAF_2"/>
    <property type="match status" value="1"/>
</dbReference>
<organism evidence="4 5">
    <name type="scientific">Cellulomonas xylanilytica</name>
    <dbReference type="NCBI Taxonomy" id="233583"/>
    <lineage>
        <taxon>Bacteria</taxon>
        <taxon>Bacillati</taxon>
        <taxon>Actinomycetota</taxon>
        <taxon>Actinomycetes</taxon>
        <taxon>Micrococcales</taxon>
        <taxon>Cellulomonadaceae</taxon>
        <taxon>Cellulomonas</taxon>
    </lineage>
</organism>
<dbReference type="InterPro" id="IPR036388">
    <property type="entry name" value="WH-like_DNA-bd_sf"/>
</dbReference>
<dbReference type="Gene3D" id="1.10.10.10">
    <property type="entry name" value="Winged helix-like DNA-binding domain superfamily/Winged helix DNA-binding domain"/>
    <property type="match status" value="1"/>
</dbReference>
<dbReference type="SMART" id="SM01012">
    <property type="entry name" value="ANTAR"/>
    <property type="match status" value="1"/>
</dbReference>